<evidence type="ECO:0000259" key="13">
    <source>
        <dbReference type="PROSITE" id="PS50929"/>
    </source>
</evidence>
<dbReference type="GO" id="GO:0005524">
    <property type="term" value="F:ATP binding"/>
    <property type="evidence" value="ECO:0007669"/>
    <property type="project" value="UniProtKB-KW"/>
</dbReference>
<evidence type="ECO:0000256" key="7">
    <source>
        <dbReference type="ARBA" id="ARBA00022840"/>
    </source>
</evidence>
<dbReference type="OrthoDB" id="6500128at2759"/>
<feature type="compositionally biased region" description="Low complexity" evidence="10">
    <location>
        <begin position="760"/>
        <end position="779"/>
    </location>
</feature>
<dbReference type="EMBL" id="GL433855">
    <property type="protein sequence ID" value="EFN52675.1"/>
    <property type="molecule type" value="Genomic_DNA"/>
</dbReference>
<dbReference type="PROSITE" id="PS50929">
    <property type="entry name" value="ABC_TM1F"/>
    <property type="match status" value="1"/>
</dbReference>
<dbReference type="SUPFAM" id="SSF52540">
    <property type="entry name" value="P-loop containing nucleoside triphosphate hydrolases"/>
    <property type="match status" value="1"/>
</dbReference>
<dbReference type="InterPro" id="IPR017871">
    <property type="entry name" value="ABC_transporter-like_CS"/>
</dbReference>
<dbReference type="PANTHER" id="PTHR24221">
    <property type="entry name" value="ATP-BINDING CASSETTE SUB-FAMILY B"/>
    <property type="match status" value="1"/>
</dbReference>
<feature type="transmembrane region" description="Helical" evidence="11">
    <location>
        <begin position="382"/>
        <end position="404"/>
    </location>
</feature>
<dbReference type="STRING" id="554065.E1ZNG0"/>
<feature type="transmembrane region" description="Helical" evidence="11">
    <location>
        <begin position="292"/>
        <end position="313"/>
    </location>
</feature>
<evidence type="ECO:0000313" key="15">
    <source>
        <dbReference type="Proteomes" id="UP000008141"/>
    </source>
</evidence>
<accession>E1ZNG0</accession>
<dbReference type="GO" id="GO:0140359">
    <property type="term" value="F:ABC-type transporter activity"/>
    <property type="evidence" value="ECO:0007669"/>
    <property type="project" value="InterPro"/>
</dbReference>
<gene>
    <name evidence="14" type="ORF">CHLNCDRAFT_58805</name>
</gene>
<dbReference type="PROSITE" id="PS50893">
    <property type="entry name" value="ABC_TRANSPORTER_2"/>
    <property type="match status" value="1"/>
</dbReference>
<feature type="transmembrane region" description="Helical" evidence="11">
    <location>
        <begin position="259"/>
        <end position="286"/>
    </location>
</feature>
<dbReference type="InParanoid" id="E1ZNG0"/>
<evidence type="ECO:0000256" key="11">
    <source>
        <dbReference type="SAM" id="Phobius"/>
    </source>
</evidence>
<feature type="region of interest" description="Disordered" evidence="10">
    <location>
        <begin position="48"/>
        <end position="109"/>
    </location>
</feature>
<evidence type="ECO:0000259" key="12">
    <source>
        <dbReference type="PROSITE" id="PS50893"/>
    </source>
</evidence>
<dbReference type="Pfam" id="PF00664">
    <property type="entry name" value="ABC_membrane"/>
    <property type="match status" value="1"/>
</dbReference>
<dbReference type="InterPro" id="IPR036640">
    <property type="entry name" value="ABC1_TM_sf"/>
</dbReference>
<dbReference type="GO" id="GO:0016887">
    <property type="term" value="F:ATP hydrolysis activity"/>
    <property type="evidence" value="ECO:0007669"/>
    <property type="project" value="InterPro"/>
</dbReference>
<keyword evidence="15" id="KW-1185">Reference proteome</keyword>
<dbReference type="GeneID" id="17351991"/>
<protein>
    <submittedName>
        <fullName evidence="14">Uncharacterized protein</fullName>
    </submittedName>
</protein>
<evidence type="ECO:0000256" key="3">
    <source>
        <dbReference type="ARBA" id="ARBA00022448"/>
    </source>
</evidence>
<dbReference type="KEGG" id="cvr:CHLNCDRAFT_58805"/>
<dbReference type="GO" id="GO:0005886">
    <property type="term" value="C:plasma membrane"/>
    <property type="evidence" value="ECO:0007669"/>
    <property type="project" value="UniProtKB-SubCell"/>
</dbReference>
<feature type="domain" description="ABC transporter" evidence="12">
    <location>
        <begin position="472"/>
        <end position="713"/>
    </location>
</feature>
<dbReference type="InterPro" id="IPR027417">
    <property type="entry name" value="P-loop_NTPase"/>
</dbReference>
<dbReference type="FunFam" id="1.20.1560.10:FF:000004">
    <property type="entry name" value="ATP-binding cassette sub-family B member 7"/>
    <property type="match status" value="1"/>
</dbReference>
<dbReference type="Gene3D" id="3.40.50.300">
    <property type="entry name" value="P-loop containing nucleotide triphosphate hydrolases"/>
    <property type="match status" value="1"/>
</dbReference>
<proteinExistence type="predicted"/>
<keyword evidence="5 11" id="KW-0812">Transmembrane</keyword>
<name>E1ZNG0_CHLVA</name>
<dbReference type="FunFam" id="3.40.50.300:FF:000221">
    <property type="entry name" value="Multidrug ABC transporter ATP-binding protein"/>
    <property type="match status" value="1"/>
</dbReference>
<dbReference type="SMART" id="SM00382">
    <property type="entry name" value="AAA"/>
    <property type="match status" value="1"/>
</dbReference>
<feature type="compositionally biased region" description="Gly residues" evidence="10">
    <location>
        <begin position="76"/>
        <end position="88"/>
    </location>
</feature>
<dbReference type="Proteomes" id="UP000008141">
    <property type="component" value="Unassembled WGS sequence"/>
</dbReference>
<feature type="compositionally biased region" description="Acidic residues" evidence="10">
    <location>
        <begin position="745"/>
        <end position="759"/>
    </location>
</feature>
<dbReference type="InterPro" id="IPR039421">
    <property type="entry name" value="Type_1_exporter"/>
</dbReference>
<evidence type="ECO:0000256" key="5">
    <source>
        <dbReference type="ARBA" id="ARBA00022692"/>
    </source>
</evidence>
<keyword evidence="8 11" id="KW-1133">Transmembrane helix</keyword>
<dbReference type="SUPFAM" id="SSF90123">
    <property type="entry name" value="ABC transporter transmembrane region"/>
    <property type="match status" value="1"/>
</dbReference>
<evidence type="ECO:0000256" key="10">
    <source>
        <dbReference type="SAM" id="MobiDB-lite"/>
    </source>
</evidence>
<dbReference type="PANTHER" id="PTHR24221:SF402">
    <property type="entry name" value="IRON-SULFUR CLUSTERS TRANSPORTER ABCB7, MITOCHONDRIAL"/>
    <property type="match status" value="1"/>
</dbReference>
<dbReference type="FunCoup" id="E1ZNG0">
    <property type="interactions" value="1890"/>
</dbReference>
<evidence type="ECO:0000256" key="1">
    <source>
        <dbReference type="ARBA" id="ARBA00004448"/>
    </source>
</evidence>
<feature type="compositionally biased region" description="Low complexity" evidence="10">
    <location>
        <begin position="98"/>
        <end position="109"/>
    </location>
</feature>
<organism evidence="15">
    <name type="scientific">Chlorella variabilis</name>
    <name type="common">Green alga</name>
    <dbReference type="NCBI Taxonomy" id="554065"/>
    <lineage>
        <taxon>Eukaryota</taxon>
        <taxon>Viridiplantae</taxon>
        <taxon>Chlorophyta</taxon>
        <taxon>core chlorophytes</taxon>
        <taxon>Trebouxiophyceae</taxon>
        <taxon>Chlorellales</taxon>
        <taxon>Chlorellaceae</taxon>
        <taxon>Chlorella clade</taxon>
        <taxon>Chlorella</taxon>
    </lineage>
</organism>
<comment type="subcellular location">
    <subcellularLocation>
        <location evidence="2">Cell membrane</location>
        <topology evidence="2">Multi-pass membrane protein</topology>
    </subcellularLocation>
    <subcellularLocation>
        <location evidence="1">Mitochondrion inner membrane</location>
        <topology evidence="1">Multi-pass membrane protein</topology>
    </subcellularLocation>
</comment>
<dbReference type="Pfam" id="PF00005">
    <property type="entry name" value="ABC_tran"/>
    <property type="match status" value="1"/>
</dbReference>
<reference evidence="14 15" key="1">
    <citation type="journal article" date="2010" name="Plant Cell">
        <title>The Chlorella variabilis NC64A genome reveals adaptation to photosymbiosis, coevolution with viruses, and cryptic sex.</title>
        <authorList>
            <person name="Blanc G."/>
            <person name="Duncan G."/>
            <person name="Agarkova I."/>
            <person name="Borodovsky M."/>
            <person name="Gurnon J."/>
            <person name="Kuo A."/>
            <person name="Lindquist E."/>
            <person name="Lucas S."/>
            <person name="Pangilinan J."/>
            <person name="Polle J."/>
            <person name="Salamov A."/>
            <person name="Terry A."/>
            <person name="Yamada T."/>
            <person name="Dunigan D.D."/>
            <person name="Grigoriev I.V."/>
            <person name="Claverie J.M."/>
            <person name="Van Etten J.L."/>
        </authorList>
    </citation>
    <scope>NUCLEOTIDE SEQUENCE [LARGE SCALE GENOMIC DNA]</scope>
    <source>
        <strain evidence="14 15">NC64A</strain>
    </source>
</reference>
<keyword evidence="3" id="KW-0813">Transport</keyword>
<evidence type="ECO:0000256" key="2">
    <source>
        <dbReference type="ARBA" id="ARBA00004651"/>
    </source>
</evidence>
<dbReference type="PROSITE" id="PS00211">
    <property type="entry name" value="ABC_TRANSPORTER_1"/>
    <property type="match status" value="1"/>
</dbReference>
<dbReference type="InterPro" id="IPR011527">
    <property type="entry name" value="ABC1_TM_dom"/>
</dbReference>
<keyword evidence="9 11" id="KW-0472">Membrane</keyword>
<dbReference type="AlphaFoldDB" id="E1ZNG0"/>
<dbReference type="Gene3D" id="1.20.1560.10">
    <property type="entry name" value="ABC transporter type 1, transmembrane domain"/>
    <property type="match status" value="1"/>
</dbReference>
<evidence type="ECO:0000256" key="4">
    <source>
        <dbReference type="ARBA" id="ARBA00022475"/>
    </source>
</evidence>
<keyword evidence="7" id="KW-0067">ATP-binding</keyword>
<evidence type="ECO:0000256" key="6">
    <source>
        <dbReference type="ARBA" id="ARBA00022741"/>
    </source>
</evidence>
<evidence type="ECO:0000256" key="8">
    <source>
        <dbReference type="ARBA" id="ARBA00022989"/>
    </source>
</evidence>
<dbReference type="InterPro" id="IPR003593">
    <property type="entry name" value="AAA+_ATPase"/>
</dbReference>
<dbReference type="RefSeq" id="XP_005844777.1">
    <property type="nucleotide sequence ID" value="XM_005844715.1"/>
</dbReference>
<dbReference type="OMA" id="VFHIIPI"/>
<keyword evidence="6" id="KW-0547">Nucleotide-binding</keyword>
<dbReference type="eggNOG" id="KOG0057">
    <property type="taxonomic scope" value="Eukaryota"/>
</dbReference>
<dbReference type="GO" id="GO:0005743">
    <property type="term" value="C:mitochondrial inner membrane"/>
    <property type="evidence" value="ECO:0007669"/>
    <property type="project" value="UniProtKB-SubCell"/>
</dbReference>
<keyword evidence="4" id="KW-1003">Cell membrane</keyword>
<evidence type="ECO:0000256" key="9">
    <source>
        <dbReference type="ARBA" id="ARBA00023136"/>
    </source>
</evidence>
<dbReference type="GO" id="GO:0006879">
    <property type="term" value="P:intracellular iron ion homeostasis"/>
    <property type="evidence" value="ECO:0007669"/>
    <property type="project" value="TreeGrafter"/>
</dbReference>
<dbReference type="CDD" id="cd18582">
    <property type="entry name" value="ABC_6TM_ATM1_ABCB7"/>
    <property type="match status" value="1"/>
</dbReference>
<feature type="domain" description="ABC transmembrane type-1" evidence="13">
    <location>
        <begin position="136"/>
        <end position="435"/>
    </location>
</feature>
<sequence length="788" mass="82740">MVVQAGWSPGGSPSCGHLSWRYQAAAPVSCSAASQLLAGSQLHTMPERTGACATQSRQVEAGNKEAQGAIKAPVGSSGGGGNSGGGSGRPAAAPATVSGGSSMEEQGGSVRDTEILREAAQYVFPKGSTAWRSRVAVAMALLLGSKVLNVQVPFLFKYTVDSLTADPSALTPAAVAGVLALTPPALIVGYGVARAGAALCNEARNAVFAQARAARVTQGAIRSVAAKVFGHLHGMDLGFHLSRQTGAVSRAIDRGTRGINFILSSMVFNVVPTAFEVTLVAGILAYKCGPAFAALTAGTIAAYTAFTFSITQWRTRFRRDMNRAESQASSRAIDSLINYETVKYFNNEEHEQRRYDACLAAYERAAIETQQSLSALNFGQNLIFSATLSAAMLLGMQGVAAGQLTVGDLVMVNGLLFQLSMPLNFLGTVYRETKQSLVDMAAMFALLREQSKVVDAPGAVPLPPDQPQGYDIELQDVRFSYRPDQPILDGVSFRVPAGTSCALVGTSGSGKSTILRLLFRFYDAGTLLVAGQGGSVQVGGLDVRGVQLNSLRRAMGEVPQDLVLFNDSIYYNINYGRLGAGKQEVEEAAKQAAIHDQILQFPDGYETLVGERGLKLSGGEKQRVALARAFLKSPRVLLCDEATSALDSRTEKEVLGALFSLAKGRTCVVVAHRLSTAAQCDQIVVLEQARTARPRLLLPLLLLLCSLQALAPGRVVESGSHQELLALGGKYAELWSRQQAHVDEPYDSGSEELELEGEEQLAAAAEAAAPQPAGGPAAAGSGGGGGGA</sequence>
<dbReference type="InterPro" id="IPR003439">
    <property type="entry name" value="ABC_transporter-like_ATP-bd"/>
</dbReference>
<feature type="region of interest" description="Disordered" evidence="10">
    <location>
        <begin position="745"/>
        <end position="788"/>
    </location>
</feature>
<evidence type="ECO:0000313" key="14">
    <source>
        <dbReference type="EMBL" id="EFN52675.1"/>
    </source>
</evidence>